<evidence type="ECO:0000256" key="5">
    <source>
        <dbReference type="ARBA" id="ARBA00022839"/>
    </source>
</evidence>
<keyword evidence="2 6" id="KW-0963">Cytoplasm</keyword>
<evidence type="ECO:0000256" key="1">
    <source>
        <dbReference type="ARBA" id="ARBA00009998"/>
    </source>
</evidence>
<dbReference type="Proteomes" id="UP000009881">
    <property type="component" value="Unassembled WGS sequence"/>
</dbReference>
<dbReference type="HAMAP" id="MF_00337">
    <property type="entry name" value="Exonuc_7_S"/>
    <property type="match status" value="1"/>
</dbReference>
<accession>K9HGP4</accession>
<comment type="caution">
    <text evidence="7">The sequence shown here is derived from an EMBL/GenBank/DDBJ whole genome shotgun (WGS) entry which is preliminary data.</text>
</comment>
<dbReference type="Pfam" id="PF02609">
    <property type="entry name" value="Exonuc_VII_S"/>
    <property type="match status" value="1"/>
</dbReference>
<gene>
    <name evidence="6" type="primary">xseB</name>
    <name evidence="7" type="ORF">C882_0431</name>
</gene>
<sequence length="85" mass="9182">MAEDASIPADIAQLSFEDAMTALEDIVRQLEGGKVKLDEAVDAYERGVALRKHCETKLNEARQRVEKITLSGDGRPTGATPLDVG</sequence>
<dbReference type="InterPro" id="IPR003761">
    <property type="entry name" value="Exonuc_VII_S"/>
</dbReference>
<evidence type="ECO:0000313" key="8">
    <source>
        <dbReference type="Proteomes" id="UP000009881"/>
    </source>
</evidence>
<evidence type="ECO:0000256" key="6">
    <source>
        <dbReference type="HAMAP-Rule" id="MF_00337"/>
    </source>
</evidence>
<dbReference type="EC" id="3.1.11.6" evidence="6"/>
<keyword evidence="8" id="KW-1185">Reference proteome</keyword>
<comment type="similarity">
    <text evidence="1 6">Belongs to the XseB family.</text>
</comment>
<evidence type="ECO:0000256" key="4">
    <source>
        <dbReference type="ARBA" id="ARBA00022801"/>
    </source>
</evidence>
<keyword evidence="4 6" id="KW-0378">Hydrolase</keyword>
<dbReference type="PANTHER" id="PTHR34137:SF1">
    <property type="entry name" value="EXODEOXYRIBONUCLEASE 7 SMALL SUBUNIT"/>
    <property type="match status" value="1"/>
</dbReference>
<dbReference type="AlphaFoldDB" id="K9HGP4"/>
<name>K9HGP4_9PROT</name>
<keyword evidence="3 6" id="KW-0540">Nuclease</keyword>
<evidence type="ECO:0000313" key="7">
    <source>
        <dbReference type="EMBL" id="EKV29608.1"/>
    </source>
</evidence>
<evidence type="ECO:0000256" key="2">
    <source>
        <dbReference type="ARBA" id="ARBA00022490"/>
    </source>
</evidence>
<dbReference type="Gene3D" id="1.10.287.1040">
    <property type="entry name" value="Exonuclease VII, small subunit"/>
    <property type="match status" value="1"/>
</dbReference>
<organism evidence="7 8">
    <name type="scientific">Caenispirillum salinarum AK4</name>
    <dbReference type="NCBI Taxonomy" id="1238182"/>
    <lineage>
        <taxon>Bacteria</taxon>
        <taxon>Pseudomonadati</taxon>
        <taxon>Pseudomonadota</taxon>
        <taxon>Alphaproteobacteria</taxon>
        <taxon>Rhodospirillales</taxon>
        <taxon>Novispirillaceae</taxon>
        <taxon>Caenispirillum</taxon>
    </lineage>
</organism>
<dbReference type="EMBL" id="ANHY01000012">
    <property type="protein sequence ID" value="EKV29608.1"/>
    <property type="molecule type" value="Genomic_DNA"/>
</dbReference>
<comment type="subunit">
    <text evidence="6">Heterooligomer composed of large and small subunits.</text>
</comment>
<keyword evidence="5 6" id="KW-0269">Exonuclease</keyword>
<dbReference type="GO" id="GO:0008855">
    <property type="term" value="F:exodeoxyribonuclease VII activity"/>
    <property type="evidence" value="ECO:0007669"/>
    <property type="project" value="UniProtKB-UniRule"/>
</dbReference>
<dbReference type="GO" id="GO:0006308">
    <property type="term" value="P:DNA catabolic process"/>
    <property type="evidence" value="ECO:0007669"/>
    <property type="project" value="UniProtKB-UniRule"/>
</dbReference>
<comment type="subcellular location">
    <subcellularLocation>
        <location evidence="6">Cytoplasm</location>
    </subcellularLocation>
</comment>
<comment type="function">
    <text evidence="6">Bidirectionally degrades single-stranded DNA into large acid-insoluble oligonucleotides, which are then degraded further into small acid-soluble oligonucleotides.</text>
</comment>
<comment type="catalytic activity">
    <reaction evidence="6">
        <text>Exonucleolytic cleavage in either 5'- to 3'- or 3'- to 5'-direction to yield nucleoside 5'-phosphates.</text>
        <dbReference type="EC" id="3.1.11.6"/>
    </reaction>
</comment>
<evidence type="ECO:0000256" key="3">
    <source>
        <dbReference type="ARBA" id="ARBA00022722"/>
    </source>
</evidence>
<reference evidence="7 8" key="1">
    <citation type="journal article" date="2013" name="Genome Announc.">
        <title>Draft Genome Sequence of an Alphaproteobacterium, Caenispirillum salinarum AK4(T), Isolated from a Solar Saltern.</title>
        <authorList>
            <person name="Khatri I."/>
            <person name="Singh A."/>
            <person name="Korpole S."/>
            <person name="Pinnaka A.K."/>
            <person name="Subramanian S."/>
        </authorList>
    </citation>
    <scope>NUCLEOTIDE SEQUENCE [LARGE SCALE GENOMIC DNA]</scope>
    <source>
        <strain evidence="7 8">AK4</strain>
    </source>
</reference>
<dbReference type="RefSeq" id="WP_009541089.1">
    <property type="nucleotide sequence ID" value="NZ_ANHY01000012.1"/>
</dbReference>
<protein>
    <recommendedName>
        <fullName evidence="6">Exodeoxyribonuclease 7 small subunit</fullName>
        <ecNumber evidence="6">3.1.11.6</ecNumber>
    </recommendedName>
    <alternativeName>
        <fullName evidence="6">Exodeoxyribonuclease VII small subunit</fullName>
        <shortName evidence="6">Exonuclease VII small subunit</shortName>
    </alternativeName>
</protein>
<dbReference type="eggNOG" id="COG1722">
    <property type="taxonomic scope" value="Bacteria"/>
</dbReference>
<dbReference type="PANTHER" id="PTHR34137">
    <property type="entry name" value="EXODEOXYRIBONUCLEASE 7 SMALL SUBUNIT"/>
    <property type="match status" value="1"/>
</dbReference>
<dbReference type="NCBIfam" id="NF002139">
    <property type="entry name" value="PRK00977.1-3"/>
    <property type="match status" value="1"/>
</dbReference>
<dbReference type="InterPro" id="IPR037004">
    <property type="entry name" value="Exonuc_VII_ssu_sf"/>
</dbReference>
<dbReference type="NCBIfam" id="TIGR01280">
    <property type="entry name" value="xseB"/>
    <property type="match status" value="1"/>
</dbReference>
<dbReference type="STRING" id="1238182.C882_0431"/>
<dbReference type="SUPFAM" id="SSF116842">
    <property type="entry name" value="XseB-like"/>
    <property type="match status" value="1"/>
</dbReference>
<dbReference type="GO" id="GO:0009318">
    <property type="term" value="C:exodeoxyribonuclease VII complex"/>
    <property type="evidence" value="ECO:0007669"/>
    <property type="project" value="UniProtKB-UniRule"/>
</dbReference>
<dbReference type="OrthoDB" id="9808145at2"/>
<proteinExistence type="inferred from homology"/>
<dbReference type="GO" id="GO:0005829">
    <property type="term" value="C:cytosol"/>
    <property type="evidence" value="ECO:0007669"/>
    <property type="project" value="TreeGrafter"/>
</dbReference>